<dbReference type="GO" id="GO:0042783">
    <property type="term" value="P:symbiont-mediated evasion of host immune response"/>
    <property type="evidence" value="ECO:0007669"/>
    <property type="project" value="InterPro"/>
</dbReference>
<accession>A0A1J0R6S2</accession>
<dbReference type="Gene3D" id="3.90.150.10">
    <property type="entry name" value="Variant Surface Glycoprotein, subunit A domain 1"/>
    <property type="match status" value="1"/>
</dbReference>
<keyword evidence="6" id="KW-0449">Lipoprotein</keyword>
<evidence type="ECO:0000259" key="8">
    <source>
        <dbReference type="Pfam" id="PF00913"/>
    </source>
</evidence>
<organism evidence="9">
    <name type="scientific">Trypanosoma brucei</name>
    <dbReference type="NCBI Taxonomy" id="5691"/>
    <lineage>
        <taxon>Eukaryota</taxon>
        <taxon>Discoba</taxon>
        <taxon>Euglenozoa</taxon>
        <taxon>Kinetoplastea</taxon>
        <taxon>Metakinetoplastina</taxon>
        <taxon>Trypanosomatida</taxon>
        <taxon>Trypanosomatidae</taxon>
        <taxon>Trypanosoma</taxon>
    </lineage>
</organism>
<keyword evidence="4" id="KW-0472">Membrane</keyword>
<evidence type="ECO:0000256" key="1">
    <source>
        <dbReference type="ARBA" id="ARBA00004609"/>
    </source>
</evidence>
<dbReference type="Pfam" id="PF00913">
    <property type="entry name" value="Trypan_glycop"/>
    <property type="match status" value="1"/>
</dbReference>
<proteinExistence type="predicted"/>
<dbReference type="VEuPathDB" id="TriTrypDB:Tb427_000386200"/>
<reference evidence="9" key="1">
    <citation type="submission" date="2016-08" db="EMBL/GenBank/DDBJ databases">
        <title>VSG repertoire of Trypanosoma brucei EATRO 1125.</title>
        <authorList>
            <person name="Cross G.A."/>
        </authorList>
    </citation>
    <scope>NUCLEOTIDE SEQUENCE</scope>
    <source>
        <strain evidence="9">EATRO 1125</strain>
    </source>
</reference>
<dbReference type="GO" id="GO:0098552">
    <property type="term" value="C:side of membrane"/>
    <property type="evidence" value="ECO:0007669"/>
    <property type="project" value="UniProtKB-KW"/>
</dbReference>
<evidence type="ECO:0000256" key="4">
    <source>
        <dbReference type="ARBA" id="ARBA00023136"/>
    </source>
</evidence>
<dbReference type="InterPro" id="IPR001812">
    <property type="entry name" value="Trypano_VSG_A_N_dom"/>
</dbReference>
<feature type="chain" id="PRO_5009615354" evidence="7">
    <location>
        <begin position="22"/>
        <end position="442"/>
    </location>
</feature>
<dbReference type="GO" id="GO:0005886">
    <property type="term" value="C:plasma membrane"/>
    <property type="evidence" value="ECO:0007669"/>
    <property type="project" value="UniProtKB-SubCell"/>
</dbReference>
<keyword evidence="3" id="KW-0336">GPI-anchor</keyword>
<sequence length="442" mass="46880">MSTVLLATALAALILREEAAGAKGDGLKQSAWQPLCKISEELNKVGPNAGARLSKIATTAEDQSNTADRLTAFALLTTENNEAKKAVALAGLFTQLATENLQSLSTHRTAQTAINAVAENTYNKGRIDEALTILGLAKQGGGGCLVEDAGGSVAEVTGTHIGAITCSRKLKTPATEAYTVYDGIIGPQGWLTAHATTSNRDQSHSSGKTCKPLTTHAAGLAGGKIGAELPLAHGLLTVEHTDSGVKTVPLTAAETSKQARGNQWQSAYHGLKEIEELQGAVAVNATESAENQAALEEVINRATNNKNALPDSKPENLVLSLFPKPAHENIAKFIGAVEETKLKTQIAGIKPETKLRDVLPGTQISALTAALVIQMRQNIENLKKQQKNNAREGNHANADICAKIDDRKACEDKPYCSYNETKPTQIKSANSMKQRPLKVEYL</sequence>
<feature type="signal peptide" evidence="7">
    <location>
        <begin position="1"/>
        <end position="21"/>
    </location>
</feature>
<evidence type="ECO:0000256" key="5">
    <source>
        <dbReference type="ARBA" id="ARBA00023180"/>
    </source>
</evidence>
<dbReference type="EMBL" id="KX699527">
    <property type="protein sequence ID" value="APD73483.1"/>
    <property type="molecule type" value="Genomic_DNA"/>
</dbReference>
<keyword evidence="2" id="KW-1003">Cell membrane</keyword>
<dbReference type="VEuPathDB" id="TriTrypDB:Tb927.9.16490"/>
<evidence type="ECO:0000256" key="7">
    <source>
        <dbReference type="SAM" id="SignalP"/>
    </source>
</evidence>
<keyword evidence="7" id="KW-0732">Signal</keyword>
<evidence type="ECO:0000256" key="3">
    <source>
        <dbReference type="ARBA" id="ARBA00022622"/>
    </source>
</evidence>
<protein>
    <submittedName>
        <fullName evidence="9">Variant surface glycoprotein 1125.1248</fullName>
    </submittedName>
</protein>
<evidence type="ECO:0000313" key="9">
    <source>
        <dbReference type="EMBL" id="APD73483.1"/>
    </source>
</evidence>
<dbReference type="SUPFAM" id="SSF58087">
    <property type="entry name" value="Variant surface glycoprotein (N-terminal domain)"/>
    <property type="match status" value="1"/>
</dbReference>
<name>A0A1J0R6S2_9TRYP</name>
<comment type="subcellular location">
    <subcellularLocation>
        <location evidence="1">Cell membrane</location>
        <topology evidence="1">Lipid-anchor</topology>
        <topology evidence="1">GPI-anchor</topology>
    </subcellularLocation>
</comment>
<keyword evidence="5" id="KW-0325">Glycoprotein</keyword>
<evidence type="ECO:0000256" key="6">
    <source>
        <dbReference type="ARBA" id="ARBA00023288"/>
    </source>
</evidence>
<feature type="domain" description="Trypanosome variant surface glycoprotein A-type N-terminal" evidence="8">
    <location>
        <begin position="9"/>
        <end position="358"/>
    </location>
</feature>
<dbReference type="AlphaFoldDB" id="A0A1J0R6S2"/>
<dbReference type="Gene3D" id="1.10.470.10">
    <property type="entry name" value="Variant Surface Glycoprotein, subunit A, domain 2"/>
    <property type="match status" value="1"/>
</dbReference>
<evidence type="ECO:0000256" key="2">
    <source>
        <dbReference type="ARBA" id="ARBA00022475"/>
    </source>
</evidence>